<dbReference type="InterPro" id="IPR038248">
    <property type="entry name" value="Dicer_dimer_sf"/>
</dbReference>
<sequence length="1654" mass="185685">MAFHANGVEPIQDMMHGLLINEDFDEIQEEITKDPTVIARQYQLDIYRKALSENTIAYLGTGSGKTHIAVLLIHEMRHLIKNPQEDICVFLAPTVALVEQQAKVIKDSIDVKVGIYCGDSIQLKGRANWEKELAQLEVLVMTPQVLLHTLSHCFIRMEWIALLIFDECHYAQARSNHPYAEIMKVFYNSNYATKLPRIFGMTASPIFGKGASVTGLESLLHAKVYSVEDKGELERFVTSPEVRVYYYTTAVDDTTLLDYYMQLEGIKSQCVSTLVENISDTDCLKSTKKILQKLHLNLCSCIENLGVWGAFQAAHILLKDDCIVRNELLEMEGQSSHASICDNYLSQAATIFASDCFPENTSTANLNSLEVQQEPFFSQKLLQLIDILSNFRLQPNMKCIIFVNRILTARSLSSVLQNLQVLSAWKCDFLVGVQSGLKRVSRTSTNAVLAKFRSGELNLLVATKVAEEGLDIQTCCLVIRFDLPETVASFIQSRGRARMPQSEYAFLVDRGNEEVNLIDSFTKAEARMNEEIDFRTSTCTVPDMEVKMYRVEVTGAAISSTSSIPLLYRYCLELPHDEFFKPKLEFSYFDEEDGTVCQIILPSNAPIHQVLGAPQSSKDAAKRDACLEACKQLHQLGALTNYLLPEQDDENEDLKSSSDSECSDDKDTRRELHEMLVPAVLREPWSKAENHIHLISYFVKFRPHPADRDYKHFGLFVKVSLPGEAERMKLDLHLARGRSVVTELVPSSTMLFTRDEITLAEKFQEMFLKVILDRSEFISEFVPLGRIDFDMLAPRTYYLMLPVIWREYEEAMTVDWKLVRRCLSSPIFRMQEVAEGNGLPQPNKQLHLANGPESVHDVLSSLIYVPRKKLFYFVSDVVLEKNAYSVYKASRSHVQHYYETFGIQLSHPNQALLKAKQLFCLDNLLRKKGNSELREKDEHFVELPPEICVLKIVGFSKDIGSSLSLLPSVMHHLESLLVAVKLKQVFSVSFPEGADISASRVLEALTTEKCNEHFSLERLEVLGDAFLKFAVGRHLFLVHDALDEGQLTRKRSNVVNNSNLVKLATANNLQAYIRDQSFDPCQFFALGRPCSVVCSVETEKNIHSSHCSRVTSAEMDLRCTKSHHWLHKKTIADVVEALVGAFIVDSGFKGATAFLNWMGIQVEFEDSKVSHICSASSVYLSLPAQIDISALEDSIGYEFNNKGLLVQAFVHPSYSYHSGGCYQRLEFLGDAVLDYLITSYLYSVYPKLKPGQLTDLRSACVNNICFANIAIHRSFYKFIISESSGLRKSIVKYVKFSRTHQLNGNVVEVPTCPKALGDIVESCTGAILVDTGFNLNHVWKIMLSFLDPVINFTRLQLNPIRELQELCQSHNMELEFASSRKENTYVVEAKVNGKNVSECSSASNFSKETAKREAAKQVILMLKENGYKPKGKSLEEILKLTQKMEAVLIGYDETPIDVITPDATELDNMKVQLDSSKSGASSSKMHSLGVEPHRFEGTKIESIRDVPSLPPDPLECQTIVETNNDSCSKTTGGSFKKSAKSLLNEICVANNWDPPVFVCCKEEGECQFKEFTYRVIVKPDCLPKCSIDAMGRPARKKKVAAEHAAEGAICGASSGTMIKSIREVSSLPHPLKCQKIAESNNDSCSNTTGNVQAT</sequence>
<evidence type="ECO:0000313" key="24">
    <source>
        <dbReference type="EMBL" id="KAK1378826.1"/>
    </source>
</evidence>
<dbReference type="GO" id="GO:0005634">
    <property type="term" value="C:nucleus"/>
    <property type="evidence" value="ECO:0007669"/>
    <property type="project" value="UniProtKB-SubCell"/>
</dbReference>
<keyword evidence="8" id="KW-0255">Endonuclease</keyword>
<feature type="domain" description="DRBM" evidence="19">
    <location>
        <begin position="1358"/>
        <end position="1424"/>
    </location>
</feature>
<evidence type="ECO:0000256" key="2">
    <source>
        <dbReference type="ARBA" id="ARBA00001946"/>
    </source>
</evidence>
<dbReference type="PROSITE" id="PS51192">
    <property type="entry name" value="HELICASE_ATP_BIND_1"/>
    <property type="match status" value="1"/>
</dbReference>
<dbReference type="InterPro" id="IPR003100">
    <property type="entry name" value="PAZ_dom"/>
</dbReference>
<comment type="subcellular location">
    <subcellularLocation>
        <location evidence="3">Nucleus</location>
    </subcellularLocation>
</comment>
<feature type="domain" description="Helicase ATP-binding" evidence="21">
    <location>
        <begin position="46"/>
        <end position="206"/>
    </location>
</feature>
<dbReference type="PROSITE" id="PS51194">
    <property type="entry name" value="HELICASE_CTER"/>
    <property type="match status" value="1"/>
</dbReference>
<keyword evidence="25" id="KW-1185">Reference proteome</keyword>
<dbReference type="GO" id="GO:0003723">
    <property type="term" value="F:RNA binding"/>
    <property type="evidence" value="ECO:0007669"/>
    <property type="project" value="UniProtKB-UniRule"/>
</dbReference>
<feature type="region of interest" description="Disordered" evidence="18">
    <location>
        <begin position="648"/>
        <end position="668"/>
    </location>
</feature>
<evidence type="ECO:0000259" key="23">
    <source>
        <dbReference type="PROSITE" id="PS51327"/>
    </source>
</evidence>
<evidence type="ECO:0000256" key="11">
    <source>
        <dbReference type="ARBA" id="ARBA00022840"/>
    </source>
</evidence>
<dbReference type="GO" id="GO:0004525">
    <property type="term" value="F:ribonuclease III activity"/>
    <property type="evidence" value="ECO:0007669"/>
    <property type="project" value="InterPro"/>
</dbReference>
<dbReference type="Pfam" id="PF00271">
    <property type="entry name" value="Helicase_C"/>
    <property type="match status" value="1"/>
</dbReference>
<evidence type="ECO:0000256" key="13">
    <source>
        <dbReference type="ARBA" id="ARBA00022884"/>
    </source>
</evidence>
<reference evidence="24" key="2">
    <citation type="submission" date="2023-05" db="EMBL/GenBank/DDBJ databases">
        <authorList>
            <person name="Schelkunov M.I."/>
        </authorList>
    </citation>
    <scope>NUCLEOTIDE SEQUENCE</scope>
    <source>
        <strain evidence="24">Hsosn_3</strain>
        <tissue evidence="24">Leaf</tissue>
    </source>
</reference>
<dbReference type="FunFam" id="3.40.50.300:FF:000628">
    <property type="entry name" value="Endoribonuclease Dicer"/>
    <property type="match status" value="1"/>
</dbReference>
<keyword evidence="5" id="KW-0479">Metal-binding</keyword>
<dbReference type="GO" id="GO:0030422">
    <property type="term" value="P:siRNA processing"/>
    <property type="evidence" value="ECO:0007669"/>
    <property type="project" value="TreeGrafter"/>
</dbReference>
<proteinExistence type="inferred from homology"/>
<dbReference type="SUPFAM" id="SSF69065">
    <property type="entry name" value="RNase III domain-like"/>
    <property type="match status" value="2"/>
</dbReference>
<dbReference type="Gene3D" id="3.30.160.380">
    <property type="entry name" value="Dicer dimerisation domain"/>
    <property type="match status" value="1"/>
</dbReference>
<keyword evidence="7" id="KW-0547">Nucleotide-binding</keyword>
<protein>
    <submittedName>
        <fullName evidence="24">Dicer-like protein 4</fullName>
    </submittedName>
</protein>
<dbReference type="CDD" id="cd18034">
    <property type="entry name" value="DEXHc_dicer"/>
    <property type="match status" value="1"/>
</dbReference>
<dbReference type="Gene3D" id="3.30.160.20">
    <property type="match status" value="2"/>
</dbReference>
<keyword evidence="10" id="KW-0347">Helicase</keyword>
<evidence type="ECO:0000256" key="10">
    <source>
        <dbReference type="ARBA" id="ARBA00022806"/>
    </source>
</evidence>
<dbReference type="InterPro" id="IPR014720">
    <property type="entry name" value="dsRBD_dom"/>
</dbReference>
<evidence type="ECO:0000256" key="7">
    <source>
        <dbReference type="ARBA" id="ARBA00022741"/>
    </source>
</evidence>
<evidence type="ECO:0000256" key="5">
    <source>
        <dbReference type="ARBA" id="ARBA00022723"/>
    </source>
</evidence>
<dbReference type="Pfam" id="PF03368">
    <property type="entry name" value="Dicer_dimer"/>
    <property type="match status" value="1"/>
</dbReference>
<comment type="similarity">
    <text evidence="16 17">Belongs to the helicase family. Dicer subfamily.</text>
</comment>
<evidence type="ECO:0000256" key="1">
    <source>
        <dbReference type="ARBA" id="ARBA00001936"/>
    </source>
</evidence>
<evidence type="ECO:0000259" key="22">
    <source>
        <dbReference type="PROSITE" id="PS51194"/>
    </source>
</evidence>
<dbReference type="CDD" id="cd00593">
    <property type="entry name" value="RIBOc"/>
    <property type="match status" value="2"/>
</dbReference>
<feature type="domain" description="RNase III" evidence="20">
    <location>
        <begin position="1188"/>
        <end position="1332"/>
    </location>
</feature>
<feature type="compositionally biased region" description="Basic and acidic residues" evidence="18">
    <location>
        <begin position="653"/>
        <end position="668"/>
    </location>
</feature>
<dbReference type="InterPro" id="IPR000999">
    <property type="entry name" value="RNase_III_dom"/>
</dbReference>
<keyword evidence="6" id="KW-0677">Repeat</keyword>
<keyword evidence="15" id="KW-0539">Nucleus</keyword>
<dbReference type="FunFam" id="3.30.160.380:FF:000001">
    <property type="entry name" value="Endoribonuclease dicer-like 1"/>
    <property type="match status" value="1"/>
</dbReference>
<dbReference type="SMART" id="SM00358">
    <property type="entry name" value="DSRM"/>
    <property type="match status" value="2"/>
</dbReference>
<dbReference type="Gene3D" id="3.40.50.300">
    <property type="entry name" value="P-loop containing nucleotide triphosphate hydrolases"/>
    <property type="match status" value="2"/>
</dbReference>
<keyword evidence="4" id="KW-0540">Nuclease</keyword>
<dbReference type="EMBL" id="JAUIZM010000006">
    <property type="protein sequence ID" value="KAK1378826.1"/>
    <property type="molecule type" value="Genomic_DNA"/>
</dbReference>
<dbReference type="InterPro" id="IPR005034">
    <property type="entry name" value="Dicer_dimerisation"/>
</dbReference>
<evidence type="ECO:0000256" key="18">
    <source>
        <dbReference type="SAM" id="MobiDB-lite"/>
    </source>
</evidence>
<evidence type="ECO:0000256" key="16">
    <source>
        <dbReference type="ARBA" id="ARBA00035116"/>
    </source>
</evidence>
<dbReference type="Pfam" id="PF00035">
    <property type="entry name" value="dsrm"/>
    <property type="match status" value="1"/>
</dbReference>
<evidence type="ECO:0000313" key="25">
    <source>
        <dbReference type="Proteomes" id="UP001237642"/>
    </source>
</evidence>
<keyword evidence="9" id="KW-0378">Hydrolase</keyword>
<dbReference type="Pfam" id="PF00636">
    <property type="entry name" value="Ribonuclease_3"/>
    <property type="match status" value="2"/>
</dbReference>
<evidence type="ECO:0000256" key="15">
    <source>
        <dbReference type="ARBA" id="ARBA00023242"/>
    </source>
</evidence>
<dbReference type="Proteomes" id="UP001237642">
    <property type="component" value="Unassembled WGS sequence"/>
</dbReference>
<feature type="domain" description="RNase III" evidence="20">
    <location>
        <begin position="1011"/>
        <end position="1147"/>
    </location>
</feature>
<feature type="domain" description="Dicer dsRNA-binding fold" evidence="23">
    <location>
        <begin position="563"/>
        <end position="653"/>
    </location>
</feature>
<evidence type="ECO:0000259" key="20">
    <source>
        <dbReference type="PROSITE" id="PS50142"/>
    </source>
</evidence>
<reference evidence="24" key="1">
    <citation type="submission" date="2023-02" db="EMBL/GenBank/DDBJ databases">
        <title>Genome of toxic invasive species Heracleum sosnowskyi carries increased number of genes despite the absence of recent whole-genome duplications.</title>
        <authorList>
            <person name="Schelkunov M."/>
            <person name="Shtratnikova V."/>
            <person name="Makarenko M."/>
            <person name="Klepikova A."/>
            <person name="Omelchenko D."/>
            <person name="Novikova G."/>
            <person name="Obukhova E."/>
            <person name="Bogdanov V."/>
            <person name="Penin A."/>
            <person name="Logacheva M."/>
        </authorList>
    </citation>
    <scope>NUCLEOTIDE SEQUENCE</scope>
    <source>
        <strain evidence="24">Hsosn_3</strain>
        <tissue evidence="24">Leaf</tissue>
    </source>
</reference>
<dbReference type="SMART" id="SM00490">
    <property type="entry name" value="HELICc"/>
    <property type="match status" value="1"/>
</dbReference>
<dbReference type="Pfam" id="PF00270">
    <property type="entry name" value="DEAD"/>
    <property type="match status" value="1"/>
</dbReference>
<dbReference type="Gene3D" id="1.10.1520.10">
    <property type="entry name" value="Ribonuclease III domain"/>
    <property type="match status" value="2"/>
</dbReference>
<keyword evidence="12" id="KW-0460">Magnesium</keyword>
<dbReference type="InterPro" id="IPR036389">
    <property type="entry name" value="RNase_III_sf"/>
</dbReference>
<evidence type="ECO:0000256" key="8">
    <source>
        <dbReference type="ARBA" id="ARBA00022759"/>
    </source>
</evidence>
<dbReference type="InterPro" id="IPR027417">
    <property type="entry name" value="P-loop_NTPase"/>
</dbReference>
<dbReference type="FunFam" id="3.40.50.300:FF:000420">
    <property type="entry name" value="Endoribonuclease dicer-like 1"/>
    <property type="match status" value="1"/>
</dbReference>
<comment type="cofactor">
    <cofactor evidence="2">
        <name>Mg(2+)</name>
        <dbReference type="ChEBI" id="CHEBI:18420"/>
    </cofactor>
</comment>
<dbReference type="InterPro" id="IPR001650">
    <property type="entry name" value="Helicase_C-like"/>
</dbReference>
<evidence type="ECO:0000256" key="6">
    <source>
        <dbReference type="ARBA" id="ARBA00022737"/>
    </source>
</evidence>
<dbReference type="Pfam" id="PF14709">
    <property type="entry name" value="DND1_DSRM"/>
    <property type="match status" value="1"/>
</dbReference>
<evidence type="ECO:0000259" key="19">
    <source>
        <dbReference type="PROSITE" id="PS50137"/>
    </source>
</evidence>
<evidence type="ECO:0000256" key="17">
    <source>
        <dbReference type="PROSITE-ProRule" id="PRU00657"/>
    </source>
</evidence>
<name>A0AAD8MMN8_9APIA</name>
<dbReference type="PROSITE" id="PS00517">
    <property type="entry name" value="RNASE_3_1"/>
    <property type="match status" value="1"/>
</dbReference>
<evidence type="ECO:0000256" key="4">
    <source>
        <dbReference type="ARBA" id="ARBA00022722"/>
    </source>
</evidence>
<dbReference type="PANTHER" id="PTHR14950:SF15">
    <property type="entry name" value="DICER-LIKE PROTEIN 4"/>
    <property type="match status" value="1"/>
</dbReference>
<dbReference type="GO" id="GO:0046872">
    <property type="term" value="F:metal ion binding"/>
    <property type="evidence" value="ECO:0007669"/>
    <property type="project" value="UniProtKB-KW"/>
</dbReference>
<gene>
    <name evidence="24" type="ORF">POM88_025570</name>
</gene>
<dbReference type="PROSITE" id="PS50137">
    <property type="entry name" value="DS_RBD"/>
    <property type="match status" value="1"/>
</dbReference>
<dbReference type="GO" id="GO:0005524">
    <property type="term" value="F:ATP binding"/>
    <property type="evidence" value="ECO:0007669"/>
    <property type="project" value="UniProtKB-KW"/>
</dbReference>
<evidence type="ECO:0000256" key="12">
    <source>
        <dbReference type="ARBA" id="ARBA00022842"/>
    </source>
</evidence>
<feature type="domain" description="Helicase C-terminal" evidence="22">
    <location>
        <begin position="380"/>
        <end position="549"/>
    </location>
</feature>
<keyword evidence="13 17" id="KW-0694">RNA-binding</keyword>
<dbReference type="GO" id="GO:0005737">
    <property type="term" value="C:cytoplasm"/>
    <property type="evidence" value="ECO:0007669"/>
    <property type="project" value="TreeGrafter"/>
</dbReference>
<accession>A0AAD8MMN8</accession>
<evidence type="ECO:0000256" key="14">
    <source>
        <dbReference type="ARBA" id="ARBA00023158"/>
    </source>
</evidence>
<dbReference type="PANTHER" id="PTHR14950">
    <property type="entry name" value="DICER-RELATED"/>
    <property type="match status" value="1"/>
</dbReference>
<dbReference type="GO" id="GO:0004386">
    <property type="term" value="F:helicase activity"/>
    <property type="evidence" value="ECO:0007669"/>
    <property type="project" value="UniProtKB-KW"/>
</dbReference>
<dbReference type="SMART" id="SM00535">
    <property type="entry name" value="RIBOc"/>
    <property type="match status" value="2"/>
</dbReference>
<dbReference type="SUPFAM" id="SSF52540">
    <property type="entry name" value="P-loop containing nucleoside triphosphate hydrolases"/>
    <property type="match status" value="1"/>
</dbReference>
<dbReference type="Gene3D" id="2.170.260.10">
    <property type="entry name" value="paz domain"/>
    <property type="match status" value="1"/>
</dbReference>
<dbReference type="PROSITE" id="PS50142">
    <property type="entry name" value="RNASE_3_2"/>
    <property type="match status" value="2"/>
</dbReference>
<comment type="cofactor">
    <cofactor evidence="1">
        <name>Mn(2+)</name>
        <dbReference type="ChEBI" id="CHEBI:29035"/>
    </cofactor>
</comment>
<dbReference type="SUPFAM" id="SSF54768">
    <property type="entry name" value="dsRNA-binding domain-like"/>
    <property type="match status" value="2"/>
</dbReference>
<dbReference type="SMART" id="SM00487">
    <property type="entry name" value="DEXDc"/>
    <property type="match status" value="1"/>
</dbReference>
<dbReference type="InterPro" id="IPR011545">
    <property type="entry name" value="DEAD/DEAH_box_helicase_dom"/>
</dbReference>
<dbReference type="SMART" id="SM00949">
    <property type="entry name" value="PAZ"/>
    <property type="match status" value="1"/>
</dbReference>
<evidence type="ECO:0000259" key="21">
    <source>
        <dbReference type="PROSITE" id="PS51192"/>
    </source>
</evidence>
<dbReference type="PROSITE" id="PS51327">
    <property type="entry name" value="DICER_DSRBF"/>
    <property type="match status" value="1"/>
</dbReference>
<keyword evidence="11" id="KW-0067">ATP-binding</keyword>
<comment type="caution">
    <text evidence="24">The sequence shown here is derived from an EMBL/GenBank/DDBJ whole genome shotgun (WGS) entry which is preliminary data.</text>
</comment>
<keyword evidence="14" id="KW-0943">RNA-mediated gene silencing</keyword>
<organism evidence="24 25">
    <name type="scientific">Heracleum sosnowskyi</name>
    <dbReference type="NCBI Taxonomy" id="360622"/>
    <lineage>
        <taxon>Eukaryota</taxon>
        <taxon>Viridiplantae</taxon>
        <taxon>Streptophyta</taxon>
        <taxon>Embryophyta</taxon>
        <taxon>Tracheophyta</taxon>
        <taxon>Spermatophyta</taxon>
        <taxon>Magnoliopsida</taxon>
        <taxon>eudicotyledons</taxon>
        <taxon>Gunneridae</taxon>
        <taxon>Pentapetalae</taxon>
        <taxon>asterids</taxon>
        <taxon>campanulids</taxon>
        <taxon>Apiales</taxon>
        <taxon>Apiaceae</taxon>
        <taxon>Apioideae</taxon>
        <taxon>apioid superclade</taxon>
        <taxon>Tordylieae</taxon>
        <taxon>Tordyliinae</taxon>
        <taxon>Heracleum</taxon>
    </lineage>
</organism>
<dbReference type="FunFam" id="1.10.1520.10:FF:000004">
    <property type="entry name" value="Endoribonuclease dicer-like 1"/>
    <property type="match status" value="1"/>
</dbReference>
<evidence type="ECO:0000256" key="9">
    <source>
        <dbReference type="ARBA" id="ARBA00022801"/>
    </source>
</evidence>
<dbReference type="InterPro" id="IPR014001">
    <property type="entry name" value="Helicase_ATP-bd"/>
</dbReference>
<evidence type="ECO:0000256" key="3">
    <source>
        <dbReference type="ARBA" id="ARBA00004123"/>
    </source>
</evidence>